<feature type="transmembrane region" description="Helical" evidence="13">
    <location>
        <begin position="408"/>
        <end position="425"/>
    </location>
</feature>
<feature type="transmembrane region" description="Helical" evidence="13">
    <location>
        <begin position="156"/>
        <end position="174"/>
    </location>
</feature>
<dbReference type="GO" id="GO:0006814">
    <property type="term" value="P:sodium ion transport"/>
    <property type="evidence" value="ECO:0007669"/>
    <property type="project" value="UniProtKB-KW"/>
</dbReference>
<keyword evidence="11" id="KW-0739">Sodium transport</keyword>
<gene>
    <name evidence="14" type="ORF">DET59_11151</name>
</gene>
<evidence type="ECO:0000256" key="13">
    <source>
        <dbReference type="SAM" id="Phobius"/>
    </source>
</evidence>
<evidence type="ECO:0000256" key="2">
    <source>
        <dbReference type="ARBA" id="ARBA00006434"/>
    </source>
</evidence>
<evidence type="ECO:0000256" key="4">
    <source>
        <dbReference type="ARBA" id="ARBA00022475"/>
    </source>
</evidence>
<evidence type="ECO:0000256" key="3">
    <source>
        <dbReference type="ARBA" id="ARBA00022448"/>
    </source>
</evidence>
<feature type="transmembrane region" description="Helical" evidence="13">
    <location>
        <begin position="200"/>
        <end position="217"/>
    </location>
</feature>
<feature type="transmembrane region" description="Helical" evidence="13">
    <location>
        <begin position="51"/>
        <end position="72"/>
    </location>
</feature>
<keyword evidence="5 13" id="KW-0812">Transmembrane</keyword>
<dbReference type="GO" id="GO:0015293">
    <property type="term" value="F:symporter activity"/>
    <property type="evidence" value="ECO:0007669"/>
    <property type="project" value="UniProtKB-KW"/>
</dbReference>
<dbReference type="OrthoDB" id="2516957at2"/>
<dbReference type="PANTHER" id="PTHR48086">
    <property type="entry name" value="SODIUM/PROLINE SYMPORTER-RELATED"/>
    <property type="match status" value="1"/>
</dbReference>
<evidence type="ECO:0000256" key="6">
    <source>
        <dbReference type="ARBA" id="ARBA00022847"/>
    </source>
</evidence>
<dbReference type="Gene3D" id="1.20.1730.10">
    <property type="entry name" value="Sodium/glucose cotransporter"/>
    <property type="match status" value="1"/>
</dbReference>
<dbReference type="InterPro" id="IPR038377">
    <property type="entry name" value="Na/Glc_symporter_sf"/>
</dbReference>
<dbReference type="InterPro" id="IPR001734">
    <property type="entry name" value="Na/solute_symporter"/>
</dbReference>
<proteinExistence type="inferred from homology"/>
<dbReference type="Proteomes" id="UP000252118">
    <property type="component" value="Unassembled WGS sequence"/>
</dbReference>
<keyword evidence="10 13" id="KW-0472">Membrane</keyword>
<feature type="transmembrane region" description="Helical" evidence="13">
    <location>
        <begin position="383"/>
        <end position="402"/>
    </location>
</feature>
<evidence type="ECO:0000256" key="12">
    <source>
        <dbReference type="ARBA" id="ARBA00033708"/>
    </source>
</evidence>
<reference evidence="14 15" key="1">
    <citation type="submission" date="2018-06" db="EMBL/GenBank/DDBJ databases">
        <title>Freshwater and sediment microbial communities from various areas in North America, analyzing microbe dynamics in response to fracking.</title>
        <authorList>
            <person name="Lamendella R."/>
        </authorList>
    </citation>
    <scope>NUCLEOTIDE SEQUENCE [LARGE SCALE GENOMIC DNA]</scope>
    <source>
        <strain evidence="14 15">97B</strain>
    </source>
</reference>
<dbReference type="RefSeq" id="WP_113970307.1">
    <property type="nucleotide sequence ID" value="NZ_QNRJ01000011.1"/>
</dbReference>
<evidence type="ECO:0000256" key="5">
    <source>
        <dbReference type="ARBA" id="ARBA00022692"/>
    </source>
</evidence>
<feature type="transmembrane region" description="Helical" evidence="13">
    <location>
        <begin position="12"/>
        <end position="31"/>
    </location>
</feature>
<accession>A0A366EKU4</accession>
<feature type="transmembrane region" description="Helical" evidence="13">
    <location>
        <begin position="281"/>
        <end position="311"/>
    </location>
</feature>
<organism evidence="14 15">
    <name type="scientific">Rossellomorea aquimaris</name>
    <dbReference type="NCBI Taxonomy" id="189382"/>
    <lineage>
        <taxon>Bacteria</taxon>
        <taxon>Bacillati</taxon>
        <taxon>Bacillota</taxon>
        <taxon>Bacilli</taxon>
        <taxon>Bacillales</taxon>
        <taxon>Bacillaceae</taxon>
        <taxon>Rossellomorea</taxon>
    </lineage>
</organism>
<dbReference type="EMBL" id="QNRJ01000011">
    <property type="protein sequence ID" value="RBP02954.1"/>
    <property type="molecule type" value="Genomic_DNA"/>
</dbReference>
<evidence type="ECO:0000313" key="15">
    <source>
        <dbReference type="Proteomes" id="UP000252118"/>
    </source>
</evidence>
<keyword evidence="8" id="KW-0915">Sodium</keyword>
<dbReference type="InterPro" id="IPR050277">
    <property type="entry name" value="Sodium:Solute_Symporter"/>
</dbReference>
<evidence type="ECO:0000256" key="7">
    <source>
        <dbReference type="ARBA" id="ARBA00022989"/>
    </source>
</evidence>
<keyword evidence="9" id="KW-0406">Ion transport</keyword>
<evidence type="ECO:0000256" key="10">
    <source>
        <dbReference type="ARBA" id="ARBA00023136"/>
    </source>
</evidence>
<feature type="transmembrane region" description="Helical" evidence="13">
    <location>
        <begin position="93"/>
        <end position="120"/>
    </location>
</feature>
<evidence type="ECO:0000256" key="9">
    <source>
        <dbReference type="ARBA" id="ARBA00023065"/>
    </source>
</evidence>
<keyword evidence="7 13" id="KW-1133">Transmembrane helix</keyword>
<keyword evidence="3" id="KW-0813">Transport</keyword>
<feature type="transmembrane region" description="Helical" evidence="13">
    <location>
        <begin position="355"/>
        <end position="376"/>
    </location>
</feature>
<evidence type="ECO:0000256" key="11">
    <source>
        <dbReference type="ARBA" id="ARBA00023201"/>
    </source>
</evidence>
<evidence type="ECO:0000313" key="14">
    <source>
        <dbReference type="EMBL" id="RBP02954.1"/>
    </source>
</evidence>
<comment type="caution">
    <text evidence="14">The sequence shown here is derived from an EMBL/GenBank/DDBJ whole genome shotgun (WGS) entry which is preliminary data.</text>
</comment>
<feature type="transmembrane region" description="Helical" evidence="13">
    <location>
        <begin position="126"/>
        <end position="144"/>
    </location>
</feature>
<name>A0A366EKU4_9BACI</name>
<protein>
    <submittedName>
        <fullName evidence="14">Na+/proline symporter</fullName>
    </submittedName>
</protein>
<feature type="transmembrane region" description="Helical" evidence="13">
    <location>
        <begin position="237"/>
        <end position="261"/>
    </location>
</feature>
<sequence>MKPRTYREYIQGTITFGVAYGVVSLLARWVTGNTILSSPETLVKYGLLGGIGYAMMGATALFLFGWITPYIRERFPNSMTLGDVLKERLRGRSYWFVMWVLLLTSLDSLFIQALGAGVLFHFLLKTPIYVGLLVFFLYCFLLSIGGMKQIHRFEGIHISFIFAAIILIPVYFFIQKGIFPVYDGLLLYHPYLLFLKHNEITLFILTAFLIGFGQVLIDRATWQRIYIIEKSKVRTSFMMAGIIWATIPLAFTAIVLIAVYGQGFENIYSILSQLVEKIDSLFLLLLFIGCCFSAIASTVGAELHATSIMVIRNMLNHKFDWSEEQQLKKTYLVSGVLSLSLFLISSILSPSLMELIFFFAQVYAAIIPTMLAIIFYKRTIPVLLPYCSLIGLGTGLLSLLSYNSIQSTWISFFVSSGLVMISLVVNEIRIHKKMKPYP</sequence>
<evidence type="ECO:0000256" key="1">
    <source>
        <dbReference type="ARBA" id="ARBA00004651"/>
    </source>
</evidence>
<comment type="catalytic activity">
    <reaction evidence="12">
        <text>L-proline(in) + Na(+)(in) = L-proline(out) + Na(+)(out)</text>
        <dbReference type="Rhea" id="RHEA:28967"/>
        <dbReference type="ChEBI" id="CHEBI:29101"/>
        <dbReference type="ChEBI" id="CHEBI:60039"/>
    </reaction>
</comment>
<dbReference type="PROSITE" id="PS50283">
    <property type="entry name" value="NA_SOLUT_SYMP_3"/>
    <property type="match status" value="1"/>
</dbReference>
<comment type="similarity">
    <text evidence="2">Belongs to the sodium:solute symporter (SSF) (TC 2.A.21) family.</text>
</comment>
<dbReference type="GO" id="GO:0005886">
    <property type="term" value="C:plasma membrane"/>
    <property type="evidence" value="ECO:0007669"/>
    <property type="project" value="UniProtKB-SubCell"/>
</dbReference>
<keyword evidence="6" id="KW-0769">Symport</keyword>
<keyword evidence="4" id="KW-1003">Cell membrane</keyword>
<evidence type="ECO:0000256" key="8">
    <source>
        <dbReference type="ARBA" id="ARBA00023053"/>
    </source>
</evidence>
<dbReference type="AlphaFoldDB" id="A0A366EKU4"/>
<comment type="subcellular location">
    <subcellularLocation>
        <location evidence="1">Cell membrane</location>
        <topology evidence="1">Multi-pass membrane protein</topology>
    </subcellularLocation>
</comment>
<dbReference type="PANTHER" id="PTHR48086:SF3">
    <property type="entry name" value="SODIUM_PROLINE SYMPORTER"/>
    <property type="match status" value="1"/>
</dbReference>
<feature type="transmembrane region" description="Helical" evidence="13">
    <location>
        <begin position="331"/>
        <end position="349"/>
    </location>
</feature>